<evidence type="ECO:0000256" key="9">
    <source>
        <dbReference type="ARBA" id="ARBA00022756"/>
    </source>
</evidence>
<keyword evidence="7 11" id="KW-0808">Transferase</keyword>
<protein>
    <submittedName>
        <fullName evidence="11">Adenosylmethionine-8-amino-7-oxononanoate aminotransferase</fullName>
        <ecNumber evidence="11">2.6.1.62</ecNumber>
    </submittedName>
</protein>
<dbReference type="NCBIfam" id="TIGR00508">
    <property type="entry name" value="bioA"/>
    <property type="match status" value="1"/>
</dbReference>
<evidence type="ECO:0000256" key="2">
    <source>
        <dbReference type="ARBA" id="ARBA00004496"/>
    </source>
</evidence>
<comment type="cofactor">
    <cofactor evidence="1">
        <name>pyridoxal 5'-phosphate</name>
        <dbReference type="ChEBI" id="CHEBI:597326"/>
    </cofactor>
</comment>
<dbReference type="Gene3D" id="3.40.640.10">
    <property type="entry name" value="Type I PLP-dependent aspartate aminotransferase-like (Major domain)"/>
    <property type="match status" value="1"/>
</dbReference>
<dbReference type="HAMAP" id="MF_00834">
    <property type="entry name" value="BioA"/>
    <property type="match status" value="1"/>
</dbReference>
<dbReference type="Pfam" id="PF00202">
    <property type="entry name" value="Aminotran_3"/>
    <property type="match status" value="1"/>
</dbReference>
<dbReference type="SUPFAM" id="SSF53383">
    <property type="entry name" value="PLP-dependent transferases"/>
    <property type="match status" value="1"/>
</dbReference>
<gene>
    <name evidence="11" type="ORF">MNBD_NITROSPIRAE01-2317</name>
</gene>
<evidence type="ECO:0000256" key="6">
    <source>
        <dbReference type="ARBA" id="ARBA00022576"/>
    </source>
</evidence>
<proteinExistence type="inferred from homology"/>
<name>A0A3B1CCA9_9ZZZZ</name>
<evidence type="ECO:0000256" key="1">
    <source>
        <dbReference type="ARBA" id="ARBA00001933"/>
    </source>
</evidence>
<evidence type="ECO:0000256" key="10">
    <source>
        <dbReference type="ARBA" id="ARBA00022898"/>
    </source>
</evidence>
<dbReference type="InterPro" id="IPR015424">
    <property type="entry name" value="PyrdxlP-dep_Trfase"/>
</dbReference>
<comment type="subunit">
    <text evidence="4">Homodimer.</text>
</comment>
<evidence type="ECO:0000313" key="11">
    <source>
        <dbReference type="EMBL" id="VAX28096.1"/>
    </source>
</evidence>
<dbReference type="CDD" id="cd00610">
    <property type="entry name" value="OAT_like"/>
    <property type="match status" value="1"/>
</dbReference>
<keyword evidence="9" id="KW-0093">Biotin biosynthesis</keyword>
<keyword evidence="10" id="KW-0663">Pyridoxal phosphate</keyword>
<keyword evidence="5" id="KW-0963">Cytoplasm</keyword>
<dbReference type="InterPro" id="IPR005814">
    <property type="entry name" value="Aminotrans_3"/>
</dbReference>
<comment type="subcellular location">
    <subcellularLocation>
        <location evidence="2">Cytoplasm</location>
    </subcellularLocation>
</comment>
<evidence type="ECO:0000256" key="8">
    <source>
        <dbReference type="ARBA" id="ARBA00022691"/>
    </source>
</evidence>
<dbReference type="PROSITE" id="PS00600">
    <property type="entry name" value="AA_TRANSFER_CLASS_3"/>
    <property type="match status" value="1"/>
</dbReference>
<keyword evidence="6 11" id="KW-0032">Aminotransferase</keyword>
<evidence type="ECO:0000256" key="4">
    <source>
        <dbReference type="ARBA" id="ARBA00011738"/>
    </source>
</evidence>
<dbReference type="Gene3D" id="3.90.1150.10">
    <property type="entry name" value="Aspartate Aminotransferase, domain 1"/>
    <property type="match status" value="1"/>
</dbReference>
<evidence type="ECO:0000256" key="7">
    <source>
        <dbReference type="ARBA" id="ARBA00022679"/>
    </source>
</evidence>
<keyword evidence="8" id="KW-0949">S-adenosyl-L-methionine</keyword>
<accession>A0A3B1CCA9</accession>
<sequence length="465" mass="51862">MSYKSNEIAQWQQEDQVFVWHPFTQMKEWEVETPTIIVKGDGVRLTDITGRTYLDGTSSIWVNIHGHNHPDLNQALINQIQKISHSTLLGLASLPSIALAKRLIQIAPTSEETPHKLTKVFYSDNGSTAVEIALKMAFVFWQYQEKKHRKKKKFIAFTNAYHGDTLGAVGVGGIDLFHQTYDSLLFDTIKAPAPTCYRCPLGLEHPSCALACVDEVEILLKTHHKKLAGLIIEPLIQAAAGMFAAPPGYLKKIRTLCTQYEVLMIADEVAVGFGRTGKMFACEHENVVPDLMALSKGITGGYLPLAATLTTQEIYDAFLGEYDEFKTFFHGHSYTGNALGCAAAIANLDIFEKEKTLEKLQPKIQFAANYIKPWRRWKYVGDIRQVGFVIAIELVADKTNKTPFPLEKRIGTLVCREAQSLGLLLRPLGNVIFLMPPLSTSMKDLEEMLSITGASIKKITSRMKS</sequence>
<dbReference type="FunFam" id="3.40.640.10:FF:000078">
    <property type="entry name" value="Adenosylmethionine-8-amino-7-oxononanoate aminotransferase"/>
    <property type="match status" value="1"/>
</dbReference>
<organism evidence="11">
    <name type="scientific">hydrothermal vent metagenome</name>
    <dbReference type="NCBI Taxonomy" id="652676"/>
    <lineage>
        <taxon>unclassified sequences</taxon>
        <taxon>metagenomes</taxon>
        <taxon>ecological metagenomes</taxon>
    </lineage>
</organism>
<evidence type="ECO:0000256" key="3">
    <source>
        <dbReference type="ARBA" id="ARBA00004746"/>
    </source>
</evidence>
<dbReference type="GO" id="GO:0005737">
    <property type="term" value="C:cytoplasm"/>
    <property type="evidence" value="ECO:0007669"/>
    <property type="project" value="UniProtKB-SubCell"/>
</dbReference>
<dbReference type="InterPro" id="IPR015421">
    <property type="entry name" value="PyrdxlP-dep_Trfase_major"/>
</dbReference>
<dbReference type="GO" id="GO:0009102">
    <property type="term" value="P:biotin biosynthetic process"/>
    <property type="evidence" value="ECO:0007669"/>
    <property type="project" value="UniProtKB-UniPathway"/>
</dbReference>
<dbReference type="AlphaFoldDB" id="A0A3B1CCA9"/>
<dbReference type="InterPro" id="IPR015422">
    <property type="entry name" value="PyrdxlP-dep_Trfase_small"/>
</dbReference>
<dbReference type="PANTHER" id="PTHR42684">
    <property type="entry name" value="ADENOSYLMETHIONINE-8-AMINO-7-OXONONANOATE AMINOTRANSFERASE"/>
    <property type="match status" value="1"/>
</dbReference>
<dbReference type="InterPro" id="IPR005815">
    <property type="entry name" value="BioA"/>
</dbReference>
<evidence type="ECO:0000256" key="5">
    <source>
        <dbReference type="ARBA" id="ARBA00022490"/>
    </source>
</evidence>
<dbReference type="InterPro" id="IPR049704">
    <property type="entry name" value="Aminotrans_3_PPA_site"/>
</dbReference>
<dbReference type="GO" id="GO:0030170">
    <property type="term" value="F:pyridoxal phosphate binding"/>
    <property type="evidence" value="ECO:0007669"/>
    <property type="project" value="InterPro"/>
</dbReference>
<comment type="pathway">
    <text evidence="3">Cofactor biosynthesis; biotin biosynthesis.</text>
</comment>
<dbReference type="EC" id="2.6.1.62" evidence="11"/>
<reference evidence="11" key="1">
    <citation type="submission" date="2018-06" db="EMBL/GenBank/DDBJ databases">
        <authorList>
            <person name="Zhirakovskaya E."/>
        </authorList>
    </citation>
    <scope>NUCLEOTIDE SEQUENCE</scope>
</reference>
<dbReference type="GO" id="GO:0004015">
    <property type="term" value="F:adenosylmethionine-8-amino-7-oxononanoate transaminase activity"/>
    <property type="evidence" value="ECO:0007669"/>
    <property type="project" value="UniProtKB-EC"/>
</dbReference>
<dbReference type="PANTHER" id="PTHR42684:SF17">
    <property type="entry name" value="ADENOSYLMETHIONINE-8-AMINO-7-OXONONANOATE AMINOTRANSFERASE"/>
    <property type="match status" value="1"/>
</dbReference>
<dbReference type="EMBL" id="UOGF01000035">
    <property type="protein sequence ID" value="VAX28096.1"/>
    <property type="molecule type" value="Genomic_DNA"/>
</dbReference>
<dbReference type="UniPathway" id="UPA00078"/>